<dbReference type="PANTHER" id="PTHR20959:SF1">
    <property type="entry name" value="TRANSPORT AND GOLGI ORGANIZATION PROTEIN 6 HOMOLOG"/>
    <property type="match status" value="1"/>
</dbReference>
<dbReference type="InterPro" id="IPR039600">
    <property type="entry name" value="TANGO6/Rtp1"/>
</dbReference>
<dbReference type="PANTHER" id="PTHR20959">
    <property type="entry name" value="TRANSPORT AND GOLGI ORGANIZATION PROTEIN 6 FAMILY MEMBER"/>
    <property type="match status" value="1"/>
</dbReference>
<keyword evidence="3" id="KW-1185">Reference proteome</keyword>
<accession>A0A0L0SSV5</accession>
<dbReference type="GO" id="GO:0009306">
    <property type="term" value="P:protein secretion"/>
    <property type="evidence" value="ECO:0007669"/>
    <property type="project" value="TreeGrafter"/>
</dbReference>
<protein>
    <submittedName>
        <fullName evidence="2">Uncharacterized protein</fullName>
    </submittedName>
</protein>
<keyword evidence="1" id="KW-0175">Coiled coil</keyword>
<dbReference type="Proteomes" id="UP000054350">
    <property type="component" value="Unassembled WGS sequence"/>
</dbReference>
<gene>
    <name evidence="2" type="ORF">AMAG_11054</name>
</gene>
<name>A0A0L0SSV5_ALLM3</name>
<organism evidence="2 3">
    <name type="scientific">Allomyces macrogynus (strain ATCC 38327)</name>
    <name type="common">Allomyces javanicus var. macrogynus</name>
    <dbReference type="NCBI Taxonomy" id="578462"/>
    <lineage>
        <taxon>Eukaryota</taxon>
        <taxon>Fungi</taxon>
        <taxon>Fungi incertae sedis</taxon>
        <taxon>Blastocladiomycota</taxon>
        <taxon>Blastocladiomycetes</taxon>
        <taxon>Blastocladiales</taxon>
        <taxon>Blastocladiaceae</taxon>
        <taxon>Allomyces</taxon>
    </lineage>
</organism>
<dbReference type="AlphaFoldDB" id="A0A0L0SSV5"/>
<dbReference type="VEuPathDB" id="FungiDB:AMAG_11054"/>
<evidence type="ECO:0000313" key="3">
    <source>
        <dbReference type="Proteomes" id="UP000054350"/>
    </source>
</evidence>
<evidence type="ECO:0000313" key="2">
    <source>
        <dbReference type="EMBL" id="KNE65424.1"/>
    </source>
</evidence>
<reference evidence="3" key="2">
    <citation type="submission" date="2009-11" db="EMBL/GenBank/DDBJ databases">
        <title>The Genome Sequence of Allomyces macrogynus strain ATCC 38327.</title>
        <authorList>
            <consortium name="The Broad Institute Genome Sequencing Platform"/>
            <person name="Russ C."/>
            <person name="Cuomo C."/>
            <person name="Shea T."/>
            <person name="Young S.K."/>
            <person name="Zeng Q."/>
            <person name="Koehrsen M."/>
            <person name="Haas B."/>
            <person name="Borodovsky M."/>
            <person name="Guigo R."/>
            <person name="Alvarado L."/>
            <person name="Berlin A."/>
            <person name="Borenstein D."/>
            <person name="Chen Z."/>
            <person name="Engels R."/>
            <person name="Freedman E."/>
            <person name="Gellesch M."/>
            <person name="Goldberg J."/>
            <person name="Griggs A."/>
            <person name="Gujja S."/>
            <person name="Heiman D."/>
            <person name="Hepburn T."/>
            <person name="Howarth C."/>
            <person name="Jen D."/>
            <person name="Larson L."/>
            <person name="Lewis B."/>
            <person name="Mehta T."/>
            <person name="Park D."/>
            <person name="Pearson M."/>
            <person name="Roberts A."/>
            <person name="Saif S."/>
            <person name="Shenoy N."/>
            <person name="Sisk P."/>
            <person name="Stolte C."/>
            <person name="Sykes S."/>
            <person name="Walk T."/>
            <person name="White J."/>
            <person name="Yandava C."/>
            <person name="Burger G."/>
            <person name="Gray M.W."/>
            <person name="Holland P.W.H."/>
            <person name="King N."/>
            <person name="Lang F.B.F."/>
            <person name="Roger A.J."/>
            <person name="Ruiz-Trillo I."/>
            <person name="Lander E."/>
            <person name="Nusbaum C."/>
        </authorList>
    </citation>
    <scope>NUCLEOTIDE SEQUENCE [LARGE SCALE GENOMIC DNA]</scope>
    <source>
        <strain evidence="3">ATCC 38327</strain>
    </source>
</reference>
<reference evidence="2 3" key="1">
    <citation type="submission" date="2009-11" db="EMBL/GenBank/DDBJ databases">
        <title>Annotation of Allomyces macrogynus ATCC 38327.</title>
        <authorList>
            <consortium name="The Broad Institute Genome Sequencing Platform"/>
            <person name="Russ C."/>
            <person name="Cuomo C."/>
            <person name="Burger G."/>
            <person name="Gray M.W."/>
            <person name="Holland P.W.H."/>
            <person name="King N."/>
            <person name="Lang F.B.F."/>
            <person name="Roger A.J."/>
            <person name="Ruiz-Trillo I."/>
            <person name="Young S.K."/>
            <person name="Zeng Q."/>
            <person name="Gargeya S."/>
            <person name="Fitzgerald M."/>
            <person name="Haas B."/>
            <person name="Abouelleil A."/>
            <person name="Alvarado L."/>
            <person name="Arachchi H.M."/>
            <person name="Berlin A."/>
            <person name="Chapman S.B."/>
            <person name="Gearin G."/>
            <person name="Goldberg J."/>
            <person name="Griggs A."/>
            <person name="Gujja S."/>
            <person name="Hansen M."/>
            <person name="Heiman D."/>
            <person name="Howarth C."/>
            <person name="Larimer J."/>
            <person name="Lui A."/>
            <person name="MacDonald P.J.P."/>
            <person name="McCowen C."/>
            <person name="Montmayeur A."/>
            <person name="Murphy C."/>
            <person name="Neiman D."/>
            <person name="Pearson M."/>
            <person name="Priest M."/>
            <person name="Roberts A."/>
            <person name="Saif S."/>
            <person name="Shea T."/>
            <person name="Sisk P."/>
            <person name="Stolte C."/>
            <person name="Sykes S."/>
            <person name="Wortman J."/>
            <person name="Nusbaum C."/>
            <person name="Birren B."/>
        </authorList>
    </citation>
    <scope>NUCLEOTIDE SEQUENCE [LARGE SCALE GENOMIC DNA]</scope>
    <source>
        <strain evidence="2 3">ATCC 38327</strain>
    </source>
</reference>
<dbReference type="EMBL" id="GG745347">
    <property type="protein sequence ID" value="KNE65424.1"/>
    <property type="molecule type" value="Genomic_DNA"/>
</dbReference>
<proteinExistence type="predicted"/>
<dbReference type="SUPFAM" id="SSF48371">
    <property type="entry name" value="ARM repeat"/>
    <property type="match status" value="1"/>
</dbReference>
<dbReference type="OrthoDB" id="5588548at2759"/>
<sequence length="809" mass="85049">MTHVCNALLALDDGIRAAAAALGNVAAVKYEILGLRDIMTIKQSLDLAMFAGVRPFVAVRREESANVAPYLEWLLPERPDADNTLDFVIPALVQLLTSPPPRLFQTAAKLLAEKHLHWIYAGLFELHHRQSPIVTAATIRTVFLGTHAALTFRALSSLMAHSAAPWLRAACGTWLAQLTLRPHGLGAILASAGVPDPDPAQIARLARVVTRTPARVPLDAYLERIVGELMGMVDVPNPDAAAASAPAPGQGPPPLRAAALVVLRYLLTATDAVSVETVRNRLLDPVFGALRDAKPTRASVVHALDWVALVVVGSDPHPQLAQALAPYVPSLVACAAALETVENKSASDADLARQVTAAFAWFANVDEAMVVRAVQEVASAPVMPVPALAVVRLSAPPDAATHLRAIATAVNAIAIPAFTTAVTAAALDDAHAALSSLRTTVSTAGLDLVRRGAQWMLALVDVLGLDAVVDIAVAHGMSSRGAAMGELFELMHVLRGDADDAEAEVRRLQEAIERMKVETEAGGGVEVKVGPMTVDATLQRLDGEKEPALVAHVLDDLARRIKDGDEVEVQDVLDRALKHVDHADGFVRAAAGRVLGVVATIAPAWLVATVLAEPTWARIENNEPDAVLLVDEAVQTAFAAPAAVRDRIPGQDATRLLRVLLARAAPSSTTTAARSIFPWSTLRTSALAVVTVACTALSAPATDLATVLSTAGALLGTDNEPADVYRGAAAAAAGAATALAAFPVKDVASALHAVRERTDTAVRVLRWMAADPRPQERDEVACAHAGNAWAALSGIEDVDGVRLVDAMRW</sequence>
<evidence type="ECO:0000256" key="1">
    <source>
        <dbReference type="SAM" id="Coils"/>
    </source>
</evidence>
<dbReference type="InterPro" id="IPR016024">
    <property type="entry name" value="ARM-type_fold"/>
</dbReference>
<feature type="coiled-coil region" evidence="1">
    <location>
        <begin position="491"/>
        <end position="518"/>
    </location>
</feature>